<gene>
    <name evidence="2" type="ORF">SAMN02982927_01440</name>
</gene>
<feature type="domain" description="N-acetyltransferase" evidence="1">
    <location>
        <begin position="1"/>
        <end position="157"/>
    </location>
</feature>
<dbReference type="STRING" id="269670.SAMN02982927_01440"/>
<dbReference type="EMBL" id="FOOY01000008">
    <property type="protein sequence ID" value="SFG33935.1"/>
    <property type="molecule type" value="Genomic_DNA"/>
</dbReference>
<dbReference type="AlphaFoldDB" id="A0A1I2QZL9"/>
<dbReference type="RefSeq" id="WP_177184684.1">
    <property type="nucleotide sequence ID" value="NZ_FOOY01000008.1"/>
</dbReference>
<dbReference type="SUPFAM" id="SSF55729">
    <property type="entry name" value="Acyl-CoA N-acyltransferases (Nat)"/>
    <property type="match status" value="1"/>
</dbReference>
<organism evidence="2 3">
    <name type="scientific">Sporolactobacillus nakayamae</name>
    <dbReference type="NCBI Taxonomy" id="269670"/>
    <lineage>
        <taxon>Bacteria</taxon>
        <taxon>Bacillati</taxon>
        <taxon>Bacillota</taxon>
        <taxon>Bacilli</taxon>
        <taxon>Bacillales</taxon>
        <taxon>Sporolactobacillaceae</taxon>
        <taxon>Sporolactobacillus</taxon>
    </lineage>
</organism>
<reference evidence="3" key="1">
    <citation type="submission" date="2016-10" db="EMBL/GenBank/DDBJ databases">
        <authorList>
            <person name="Varghese N."/>
            <person name="Submissions S."/>
        </authorList>
    </citation>
    <scope>NUCLEOTIDE SEQUENCE [LARGE SCALE GENOMIC DNA]</scope>
    <source>
        <strain evidence="3">ATCC 700379</strain>
    </source>
</reference>
<keyword evidence="3" id="KW-1185">Reference proteome</keyword>
<dbReference type="GO" id="GO:0016747">
    <property type="term" value="F:acyltransferase activity, transferring groups other than amino-acyl groups"/>
    <property type="evidence" value="ECO:0007669"/>
    <property type="project" value="InterPro"/>
</dbReference>
<evidence type="ECO:0000259" key="1">
    <source>
        <dbReference type="PROSITE" id="PS51186"/>
    </source>
</evidence>
<evidence type="ECO:0000313" key="3">
    <source>
        <dbReference type="Proteomes" id="UP000198752"/>
    </source>
</evidence>
<dbReference type="InterPro" id="IPR016181">
    <property type="entry name" value="Acyl_CoA_acyltransferase"/>
</dbReference>
<dbReference type="GO" id="GO:0005840">
    <property type="term" value="C:ribosome"/>
    <property type="evidence" value="ECO:0007669"/>
    <property type="project" value="UniProtKB-KW"/>
</dbReference>
<dbReference type="CDD" id="cd04301">
    <property type="entry name" value="NAT_SF"/>
    <property type="match status" value="1"/>
</dbReference>
<keyword evidence="2" id="KW-0687">Ribonucleoprotein</keyword>
<dbReference type="InterPro" id="IPR000182">
    <property type="entry name" value="GNAT_dom"/>
</dbReference>
<protein>
    <submittedName>
        <fullName evidence="2">Ribosomal protein S18 acetylase RimI</fullName>
    </submittedName>
</protein>
<dbReference type="PROSITE" id="PS51186">
    <property type="entry name" value="GNAT"/>
    <property type="match status" value="1"/>
</dbReference>
<dbReference type="Gene3D" id="3.40.630.30">
    <property type="match status" value="1"/>
</dbReference>
<proteinExistence type="predicted"/>
<dbReference type="Pfam" id="PF00583">
    <property type="entry name" value="Acetyltransf_1"/>
    <property type="match status" value="1"/>
</dbReference>
<accession>A0A1I2QZL9</accession>
<sequence>MNIRAAKPSDLTQILTILNEVSRDLQEKGVNQWNYPWDQEPIEDALKQNQAFMLTLGNHVIGTFFISEIDAISTCVIKPQSLYLNKIALLPEYQGKNYGSEIMKFALLYAEKQHKPAYLDCWAGNDRLKTFYKTHGFDYLGDYPEANYSISVFRGKS</sequence>
<name>A0A1I2QZL9_9BACL</name>
<dbReference type="Proteomes" id="UP000198752">
    <property type="component" value="Unassembled WGS sequence"/>
</dbReference>
<evidence type="ECO:0000313" key="2">
    <source>
        <dbReference type="EMBL" id="SFG33935.1"/>
    </source>
</evidence>
<keyword evidence="2" id="KW-0689">Ribosomal protein</keyword>